<dbReference type="SUPFAM" id="SSF51182">
    <property type="entry name" value="RmlC-like cupins"/>
    <property type="match status" value="1"/>
</dbReference>
<feature type="domain" description="Cupin type-2" evidence="1">
    <location>
        <begin position="46"/>
        <end position="114"/>
    </location>
</feature>
<evidence type="ECO:0000313" key="3">
    <source>
        <dbReference type="Proteomes" id="UP001197609"/>
    </source>
</evidence>
<gene>
    <name evidence="2" type="ORF">K8G79_12830</name>
</gene>
<dbReference type="AlphaFoldDB" id="A0AAJ1EKE5"/>
<evidence type="ECO:0000313" key="2">
    <source>
        <dbReference type="EMBL" id="MBZ0160995.1"/>
    </source>
</evidence>
<dbReference type="EMBL" id="JAIOIU010000162">
    <property type="protein sequence ID" value="MBZ0160995.1"/>
    <property type="molecule type" value="Genomic_DNA"/>
</dbReference>
<dbReference type="InterPro" id="IPR013096">
    <property type="entry name" value="Cupin_2"/>
</dbReference>
<organism evidence="2 3">
    <name type="scientific">Candidatus Methylomirabilis tolerans</name>
    <dbReference type="NCBI Taxonomy" id="3123416"/>
    <lineage>
        <taxon>Bacteria</taxon>
        <taxon>Candidatus Methylomirabilota</taxon>
        <taxon>Candidatus Methylomirabilia</taxon>
        <taxon>Candidatus Methylomirabilales</taxon>
        <taxon>Candidatus Methylomirabilaceae</taxon>
        <taxon>Candidatus Methylomirabilis</taxon>
    </lineage>
</organism>
<evidence type="ECO:0000259" key="1">
    <source>
        <dbReference type="Pfam" id="PF07883"/>
    </source>
</evidence>
<dbReference type="Proteomes" id="UP001197609">
    <property type="component" value="Unassembled WGS sequence"/>
</dbReference>
<dbReference type="InterPro" id="IPR014710">
    <property type="entry name" value="RmlC-like_jellyroll"/>
</dbReference>
<reference evidence="2 3" key="1">
    <citation type="journal article" date="2021" name="bioRxiv">
        <title>Unraveling nitrogen, sulfur and carbon metabolic pathways and microbial community transcriptional responses to substrate deprivation and toxicity stresses in a bioreactor mimicking anoxic brackish coastal sediment conditions.</title>
        <authorList>
            <person name="Martins P.D."/>
            <person name="Echeveste M.J."/>
            <person name="Arshad A."/>
            <person name="Kurth J."/>
            <person name="Ouboter H."/>
            <person name="Jetten M.S.M."/>
            <person name="Welte C.U."/>
        </authorList>
    </citation>
    <scope>NUCLEOTIDE SEQUENCE [LARGE SCALE GENOMIC DNA]</scope>
    <source>
        <strain evidence="2">MAG_38</strain>
    </source>
</reference>
<dbReference type="Gene3D" id="2.60.120.10">
    <property type="entry name" value="Jelly Rolls"/>
    <property type="match status" value="1"/>
</dbReference>
<accession>A0AAJ1EKE5</accession>
<proteinExistence type="predicted"/>
<dbReference type="PANTHER" id="PTHR38599">
    <property type="entry name" value="CUPIN DOMAIN PROTEIN (AFU_ORTHOLOGUE AFUA_3G13620)"/>
    <property type="match status" value="1"/>
</dbReference>
<dbReference type="PANTHER" id="PTHR38599:SF1">
    <property type="entry name" value="CUPIN DOMAIN PROTEIN (AFU_ORTHOLOGUE AFUA_3G13620)"/>
    <property type="match status" value="1"/>
</dbReference>
<name>A0AAJ1EKE5_9BACT</name>
<sequence>MALTVGIALGVIGTQALNAQQAPMKRTVLIKTDLAGIEGKEAVLALVEFAPGATIEPHYHPGEELAYLLEGTISFEAKGKPPVTFKPGDTFHQPPKQVHSVKNFSSTAPAKALAFTISEKGQPLTVPVK</sequence>
<dbReference type="CDD" id="cd02235">
    <property type="entry name" value="cupin_BLL4011-like"/>
    <property type="match status" value="1"/>
</dbReference>
<comment type="caution">
    <text evidence="2">The sequence shown here is derived from an EMBL/GenBank/DDBJ whole genome shotgun (WGS) entry which is preliminary data.</text>
</comment>
<dbReference type="Pfam" id="PF07883">
    <property type="entry name" value="Cupin_2"/>
    <property type="match status" value="1"/>
</dbReference>
<protein>
    <submittedName>
        <fullName evidence="2">Cupin domain-containing protein</fullName>
    </submittedName>
</protein>
<dbReference type="InterPro" id="IPR011051">
    <property type="entry name" value="RmlC_Cupin_sf"/>
</dbReference>